<keyword evidence="3 6" id="KW-0238">DNA-binding</keyword>
<dbReference type="AlphaFoldDB" id="A0A1M5DG36"/>
<evidence type="ECO:0000256" key="1">
    <source>
        <dbReference type="ARBA" id="ARBA00009437"/>
    </source>
</evidence>
<evidence type="ECO:0000256" key="2">
    <source>
        <dbReference type="ARBA" id="ARBA00023015"/>
    </source>
</evidence>
<evidence type="ECO:0000256" key="4">
    <source>
        <dbReference type="ARBA" id="ARBA00023163"/>
    </source>
</evidence>
<evidence type="ECO:0000256" key="3">
    <source>
        <dbReference type="ARBA" id="ARBA00023125"/>
    </source>
</evidence>
<dbReference type="Gene3D" id="1.10.10.10">
    <property type="entry name" value="Winged helix-like DNA-binding domain superfamily/Winged helix DNA-binding domain"/>
    <property type="match status" value="1"/>
</dbReference>
<dbReference type="SUPFAM" id="SSF46785">
    <property type="entry name" value="Winged helix' DNA-binding domain"/>
    <property type="match status" value="1"/>
</dbReference>
<proteinExistence type="inferred from homology"/>
<evidence type="ECO:0000313" key="6">
    <source>
        <dbReference type="EMBL" id="SHF65988.1"/>
    </source>
</evidence>
<dbReference type="Pfam" id="PF03466">
    <property type="entry name" value="LysR_substrate"/>
    <property type="match status" value="1"/>
</dbReference>
<dbReference type="EMBL" id="FQVE01000003">
    <property type="protein sequence ID" value="SHF65988.1"/>
    <property type="molecule type" value="Genomic_DNA"/>
</dbReference>
<dbReference type="PRINTS" id="PR00039">
    <property type="entry name" value="HTHLYSR"/>
</dbReference>
<dbReference type="GO" id="GO:0003700">
    <property type="term" value="F:DNA-binding transcription factor activity"/>
    <property type="evidence" value="ECO:0007669"/>
    <property type="project" value="InterPro"/>
</dbReference>
<dbReference type="GO" id="GO:0000976">
    <property type="term" value="F:transcription cis-regulatory region binding"/>
    <property type="evidence" value="ECO:0007669"/>
    <property type="project" value="TreeGrafter"/>
</dbReference>
<sequence>MVNLEWYRTFKAIYETGTLTQASKILLISQPNVSQHLSFLEAHIGKKLFERKPRRMVPTDYGKLFYAQLISPLEGLERLESEFRYTRDSDIPLTCIGVSTDYYNIRIASKASSAPANLVFEFDDPPVLKDNLIQGNLNFLISDYCGHEKNICYEEILSTEEILVASSAVDTSALDMIPSSAEHDMEHWLLRQNWYAYSSDLILIKNFWQENFKKRPNIKPNLIIPDFHALINTLSEGNGLGIVPDYIAREYLRENKIKQICKNLKRNSGKLYLAYHKNVVTTEQIEMIQQIVR</sequence>
<dbReference type="InterPro" id="IPR036388">
    <property type="entry name" value="WH-like_DNA-bd_sf"/>
</dbReference>
<comment type="similarity">
    <text evidence="1">Belongs to the LysR transcriptional regulatory family.</text>
</comment>
<accession>A0A1M5DG36</accession>
<gene>
    <name evidence="6" type="ORF">SAMN02787073_2590</name>
</gene>
<feature type="domain" description="HTH lysR-type" evidence="5">
    <location>
        <begin position="2"/>
        <end position="59"/>
    </location>
</feature>
<dbReference type="Proteomes" id="UP000184108">
    <property type="component" value="Unassembled WGS sequence"/>
</dbReference>
<name>A0A1M5DG36_9FLAO</name>
<dbReference type="InterPro" id="IPR005119">
    <property type="entry name" value="LysR_subst-bd"/>
</dbReference>
<dbReference type="InterPro" id="IPR000847">
    <property type="entry name" value="LysR_HTH_N"/>
</dbReference>
<keyword evidence="4" id="KW-0804">Transcription</keyword>
<evidence type="ECO:0000313" key="7">
    <source>
        <dbReference type="Proteomes" id="UP000184108"/>
    </source>
</evidence>
<protein>
    <submittedName>
        <fullName evidence="6">DNA-binding transcriptional regulator, LysR family</fullName>
    </submittedName>
</protein>
<organism evidence="6 7">
    <name type="scientific">Chryseobacterium vrystaatense</name>
    <dbReference type="NCBI Taxonomy" id="307480"/>
    <lineage>
        <taxon>Bacteria</taxon>
        <taxon>Pseudomonadati</taxon>
        <taxon>Bacteroidota</taxon>
        <taxon>Flavobacteriia</taxon>
        <taxon>Flavobacteriales</taxon>
        <taxon>Weeksellaceae</taxon>
        <taxon>Chryseobacterium group</taxon>
        <taxon>Chryseobacterium</taxon>
    </lineage>
</organism>
<keyword evidence="2" id="KW-0805">Transcription regulation</keyword>
<evidence type="ECO:0000259" key="5">
    <source>
        <dbReference type="PROSITE" id="PS50931"/>
    </source>
</evidence>
<dbReference type="PANTHER" id="PTHR30126:SF40">
    <property type="entry name" value="HTH-TYPE TRANSCRIPTIONAL REGULATOR GLTR"/>
    <property type="match status" value="1"/>
</dbReference>
<dbReference type="Gene3D" id="3.40.190.290">
    <property type="match status" value="1"/>
</dbReference>
<dbReference type="InterPro" id="IPR036390">
    <property type="entry name" value="WH_DNA-bd_sf"/>
</dbReference>
<dbReference type="PROSITE" id="PS50931">
    <property type="entry name" value="HTH_LYSR"/>
    <property type="match status" value="1"/>
</dbReference>
<reference evidence="7" key="1">
    <citation type="submission" date="2016-11" db="EMBL/GenBank/DDBJ databases">
        <authorList>
            <person name="Varghese N."/>
            <person name="Submissions S."/>
        </authorList>
    </citation>
    <scope>NUCLEOTIDE SEQUENCE [LARGE SCALE GENOMIC DNA]</scope>
    <source>
        <strain evidence="7">YR203</strain>
    </source>
</reference>
<dbReference type="PANTHER" id="PTHR30126">
    <property type="entry name" value="HTH-TYPE TRANSCRIPTIONAL REGULATOR"/>
    <property type="match status" value="1"/>
</dbReference>
<dbReference type="RefSeq" id="WP_073173981.1">
    <property type="nucleotide sequence ID" value="NZ_FQVE01000003.1"/>
</dbReference>
<dbReference type="Pfam" id="PF00126">
    <property type="entry name" value="HTH_1"/>
    <property type="match status" value="1"/>
</dbReference>
<dbReference type="SUPFAM" id="SSF53850">
    <property type="entry name" value="Periplasmic binding protein-like II"/>
    <property type="match status" value="1"/>
</dbReference>